<sequence>MELAPDVQKLAAEYKRWYEATQPKKGIATIGVDEVAAKVASFYEKIRGVVDWREEHLLRKTAIERILKRRMLLGTKEDFAEPFLQELIRGGHFPNERIPTTKIQEIQKIVEKYFYLLEHSPREGTEKVLAELKMWLLGIAACEIEETLAPPIRERALFEFMAQDMQKRVQLPEEASMREKEKSLQISVAVQRALFKLDEATITYHLLEEKYQDWENPGEQTLQQLAPQLPQLKNELSAVLRHPLAERFYQTIERYDSPYLILGDIMSTHPAEFEQFSSDRAAVEAGTKESYKNRRGKLAGKMRRAAVYSTLSVFLSKVLIAFAVEIPVDKYLTGDFNQTALWLSIAVPPLLMLLLVLSIKTTTEDNFQRVVMEVMKITYGKRNGETLEISLPRRKRPMLEAFINAIYLLSFLVSFGAISWVLWQLQFSVLSIIVFLFFVSLVAFAGTKIRQRGRELLLGKESQGFLYTVFDLFSLPVIQTGRWLSRQVAKYNILVVIFNFLIEIPFQMFVEFLEQWRSFLQEKREEVH</sequence>
<feature type="transmembrane region" description="Helical" evidence="1">
    <location>
        <begin position="491"/>
        <end position="513"/>
    </location>
</feature>
<reference evidence="2 3" key="1">
    <citation type="journal article" date="2016" name="Nat. Commun.">
        <title>Thousands of microbial genomes shed light on interconnected biogeochemical processes in an aquifer system.</title>
        <authorList>
            <person name="Anantharaman K."/>
            <person name="Brown C.T."/>
            <person name="Hug L.A."/>
            <person name="Sharon I."/>
            <person name="Castelle C.J."/>
            <person name="Probst A.J."/>
            <person name="Thomas B.C."/>
            <person name="Singh A."/>
            <person name="Wilkins M.J."/>
            <person name="Karaoz U."/>
            <person name="Brodie E.L."/>
            <person name="Williams K.H."/>
            <person name="Hubbard S.S."/>
            <person name="Banfield J.F."/>
        </authorList>
    </citation>
    <scope>NUCLEOTIDE SEQUENCE [LARGE SCALE GENOMIC DNA]</scope>
</reference>
<evidence type="ECO:0000256" key="1">
    <source>
        <dbReference type="SAM" id="Phobius"/>
    </source>
</evidence>
<protein>
    <submittedName>
        <fullName evidence="2">Uncharacterized protein</fullName>
    </submittedName>
</protein>
<gene>
    <name evidence="2" type="ORF">A2672_02220</name>
</gene>
<dbReference type="Proteomes" id="UP000178065">
    <property type="component" value="Unassembled WGS sequence"/>
</dbReference>
<feature type="transmembrane region" description="Helical" evidence="1">
    <location>
        <begin position="401"/>
        <end position="421"/>
    </location>
</feature>
<accession>A0A1G2QYP6</accession>
<proteinExistence type="predicted"/>
<evidence type="ECO:0000313" key="3">
    <source>
        <dbReference type="Proteomes" id="UP000178065"/>
    </source>
</evidence>
<keyword evidence="1" id="KW-0812">Transmembrane</keyword>
<dbReference type="AlphaFoldDB" id="A0A1G2QYP6"/>
<keyword evidence="1" id="KW-0472">Membrane</keyword>
<feature type="transmembrane region" description="Helical" evidence="1">
    <location>
        <begin position="340"/>
        <end position="359"/>
    </location>
</feature>
<keyword evidence="1" id="KW-1133">Transmembrane helix</keyword>
<dbReference type="EMBL" id="MHTT01000025">
    <property type="protein sequence ID" value="OHA64951.1"/>
    <property type="molecule type" value="Genomic_DNA"/>
</dbReference>
<evidence type="ECO:0000313" key="2">
    <source>
        <dbReference type="EMBL" id="OHA64951.1"/>
    </source>
</evidence>
<comment type="caution">
    <text evidence="2">The sequence shown here is derived from an EMBL/GenBank/DDBJ whole genome shotgun (WGS) entry which is preliminary data.</text>
</comment>
<feature type="transmembrane region" description="Helical" evidence="1">
    <location>
        <begin position="427"/>
        <end position="445"/>
    </location>
</feature>
<organism evidence="2 3">
    <name type="scientific">Candidatus Wildermuthbacteria bacterium RIFCSPHIGHO2_01_FULL_49_22b</name>
    <dbReference type="NCBI Taxonomy" id="1802448"/>
    <lineage>
        <taxon>Bacteria</taxon>
        <taxon>Candidatus Wildermuthiibacteriota</taxon>
    </lineage>
</organism>
<feature type="transmembrane region" description="Helical" evidence="1">
    <location>
        <begin position="305"/>
        <end position="328"/>
    </location>
</feature>
<name>A0A1G2QYP6_9BACT</name>
<dbReference type="STRING" id="1802448.A2672_02220"/>